<proteinExistence type="predicted"/>
<gene>
    <name evidence="1" type="primary">UTP25_1</name>
    <name evidence="1" type="ORF">DSO57_1005311</name>
</gene>
<dbReference type="EMBL" id="QTSX02000724">
    <property type="protein sequence ID" value="KAJ9086321.1"/>
    <property type="molecule type" value="Genomic_DNA"/>
</dbReference>
<comment type="caution">
    <text evidence="1">The sequence shown here is derived from an EMBL/GenBank/DDBJ whole genome shotgun (WGS) entry which is preliminary data.</text>
</comment>
<sequence length="764" mass="86345">MGKRNVRKRREAEKQQSISSGKKKVKTGGLNRKERQNLIDFGTADGDPLSLVEGEDQSFEGKTWTFGANNEVISRGTEEELQPMSKTEESITLLGSTTFLSSVQLGKKKFQTAPLKKKQQANPFSKLVSNLKRSKKVAVKEVLVAEEAHTKDVNVPSLENEISSVKDELQDDSSDGDEVEPEDESSDEEDKVQLAAGVHKLHFGDSSYGEEKLAELVALAVEKKWKTRTLHPVDQATSSGPHIFLSTLEDQVDNIEELVKYSSSNPPSLNLERVAIKPRLIQPWRRLQKKRIILKATSIDVFFPLLSPQNGDAYKEAYVLHALNHVFKTRDHIIKNNFKLAKAQANGTEASEVKDSSFTRPKVLILLPFRSAALKVVNLIFQLSGCEQQENRKRFISEFALPEGEEDPITRSRAPDDHKITFAGNTNDCFKIGIKITRKSLKLYSPFYGSDIIVASPLGLRLIVGDPEASNKKKKKDHDFLSSLEMLVVDQADHLLMQNWDHTTHILRHSNLVPKDPHGCDFSRIKAWYLNNQSPHLRQTIVLSQIATPDLNHLFHRTLVNVAGQVRFRIPNPTGSIADTLLPTRHTFHRVTCRNHAEADDVRFEFFKDSILPAIRRKTAAGGNVLLFIPSYFDFTRIRNYLSEHEYQFGQISEYTDKPNMTRDRMAFADGKIKLLLYTGRCHFYRRFKSKGADQIIFYGLPEYGSHYPEIINSANTPDPLGLEPQVQVSVLFTMYDTLKLERILGDARAQKACHGAQATLVFS</sequence>
<name>A0ACC2UIJ9_9FUNG</name>
<organism evidence="1 2">
    <name type="scientific">Entomophthora muscae</name>
    <dbReference type="NCBI Taxonomy" id="34485"/>
    <lineage>
        <taxon>Eukaryota</taxon>
        <taxon>Fungi</taxon>
        <taxon>Fungi incertae sedis</taxon>
        <taxon>Zoopagomycota</taxon>
        <taxon>Entomophthoromycotina</taxon>
        <taxon>Entomophthoromycetes</taxon>
        <taxon>Entomophthorales</taxon>
        <taxon>Entomophthoraceae</taxon>
        <taxon>Entomophthora</taxon>
    </lineage>
</organism>
<protein>
    <submittedName>
        <fullName evidence="1">rRNA-binding ribosome biosynthesis protein utp25</fullName>
    </submittedName>
</protein>
<evidence type="ECO:0000313" key="2">
    <source>
        <dbReference type="Proteomes" id="UP001165960"/>
    </source>
</evidence>
<dbReference type="Proteomes" id="UP001165960">
    <property type="component" value="Unassembled WGS sequence"/>
</dbReference>
<evidence type="ECO:0000313" key="1">
    <source>
        <dbReference type="EMBL" id="KAJ9086321.1"/>
    </source>
</evidence>
<reference evidence="1" key="1">
    <citation type="submission" date="2022-04" db="EMBL/GenBank/DDBJ databases">
        <title>Genome of the entomopathogenic fungus Entomophthora muscae.</title>
        <authorList>
            <person name="Elya C."/>
            <person name="Lovett B.R."/>
            <person name="Lee E."/>
            <person name="Macias A.M."/>
            <person name="Hajek A.E."/>
            <person name="De Bivort B.L."/>
            <person name="Kasson M.T."/>
            <person name="De Fine Licht H.H."/>
            <person name="Stajich J.E."/>
        </authorList>
    </citation>
    <scope>NUCLEOTIDE SEQUENCE</scope>
    <source>
        <strain evidence="1">Berkeley</strain>
    </source>
</reference>
<accession>A0ACC2UIJ9</accession>
<keyword evidence="2" id="KW-1185">Reference proteome</keyword>